<feature type="transmembrane region" description="Helical" evidence="1">
    <location>
        <begin position="78"/>
        <end position="98"/>
    </location>
</feature>
<dbReference type="Proteomes" id="UP001065549">
    <property type="component" value="Unassembled WGS sequence"/>
</dbReference>
<feature type="transmembrane region" description="Helical" evidence="1">
    <location>
        <begin position="210"/>
        <end position="235"/>
    </location>
</feature>
<proteinExistence type="predicted"/>
<feature type="transmembrane region" description="Helical" evidence="1">
    <location>
        <begin position="104"/>
        <end position="123"/>
    </location>
</feature>
<feature type="transmembrane region" description="Helical" evidence="1">
    <location>
        <begin position="168"/>
        <end position="190"/>
    </location>
</feature>
<comment type="caution">
    <text evidence="2">The sequence shown here is derived from an EMBL/GenBank/DDBJ whole genome shotgun (WGS) entry which is preliminary data.</text>
</comment>
<keyword evidence="1" id="KW-0812">Transmembrane</keyword>
<feature type="transmembrane region" description="Helical" evidence="1">
    <location>
        <begin position="400"/>
        <end position="417"/>
    </location>
</feature>
<feature type="transmembrane region" description="Helical" evidence="1">
    <location>
        <begin position="20"/>
        <end position="39"/>
    </location>
</feature>
<dbReference type="InterPro" id="IPR025291">
    <property type="entry name" value="DUF4153"/>
</dbReference>
<dbReference type="Pfam" id="PF13687">
    <property type="entry name" value="DUF4153"/>
    <property type="match status" value="1"/>
</dbReference>
<name>A0A9J6QNR1_9FIRM</name>
<feature type="transmembrane region" description="Helical" evidence="1">
    <location>
        <begin position="305"/>
        <end position="327"/>
    </location>
</feature>
<feature type="transmembrane region" description="Helical" evidence="1">
    <location>
        <begin position="369"/>
        <end position="388"/>
    </location>
</feature>
<dbReference type="EMBL" id="JAOSHN010000002">
    <property type="protein sequence ID" value="MCU7377594.1"/>
    <property type="molecule type" value="Genomic_DNA"/>
</dbReference>
<keyword evidence="1" id="KW-0472">Membrane</keyword>
<keyword evidence="3" id="KW-1185">Reference proteome</keyword>
<evidence type="ECO:0000313" key="2">
    <source>
        <dbReference type="EMBL" id="MCU7377594.1"/>
    </source>
</evidence>
<protein>
    <submittedName>
        <fullName evidence="2">DUF4173 domain-containing protein</fullName>
    </submittedName>
</protein>
<keyword evidence="1" id="KW-1133">Transmembrane helix</keyword>
<feature type="transmembrane region" description="Helical" evidence="1">
    <location>
        <begin position="45"/>
        <end position="66"/>
    </location>
</feature>
<feature type="transmembrane region" description="Helical" evidence="1">
    <location>
        <begin position="256"/>
        <end position="285"/>
    </location>
</feature>
<accession>A0A9J6QNR1</accession>
<organism evidence="2 3">
    <name type="scientific">Hominibacterium faecale</name>
    <dbReference type="NCBI Taxonomy" id="2839743"/>
    <lineage>
        <taxon>Bacteria</taxon>
        <taxon>Bacillati</taxon>
        <taxon>Bacillota</taxon>
        <taxon>Clostridia</taxon>
        <taxon>Peptostreptococcales</taxon>
        <taxon>Anaerovoracaceae</taxon>
        <taxon>Hominibacterium</taxon>
    </lineage>
</organism>
<reference evidence="2" key="1">
    <citation type="submission" date="2022-09" db="EMBL/GenBank/DDBJ databases">
        <title>Culturomic study of gut microbiota in children with autism spectrum disorder.</title>
        <authorList>
            <person name="Efimov B.A."/>
            <person name="Chaplin A.V."/>
            <person name="Sokolova S.R."/>
            <person name="Pikina A.P."/>
            <person name="Korzhanova M."/>
            <person name="Belova V."/>
            <person name="Korostin D."/>
        </authorList>
    </citation>
    <scope>NUCLEOTIDE SEQUENCE</scope>
    <source>
        <strain evidence="2">ASD5510</strain>
    </source>
</reference>
<gene>
    <name evidence="2" type="ORF">OBO34_04400</name>
</gene>
<dbReference type="AlphaFoldDB" id="A0A9J6QNR1"/>
<sequence length="520" mass="57783">MENSAKKKSTLYEAAWDMEYTRADGALAVSLLAVGFLFWELVSLFRPGAGTVIFTGIVCSVSVIYLNHKGYRQNKRSLIGLVVIVLSSAVFLIFDGYLEKQLNLLFIMAAFVQWIALTTGSTIENRLSGYSLIDLLYQSFARGLGNLPCLPSILAKHIKQKKAGKGTAAALLGILIMIPILCAVIMLLVRADPAFDHWMGSIKKAVSDEFLIYVWYFVLGIPVACYLCGLIRGSVEKHPSAMEKTKVDRAFERIRIAPAAAVCSSLAALNLVYVIFFLAQTSYLFSAFRQILPEHMTYAEYARHGFFELCAVTAINLAVIFAAKLLSQEGRGKLLRIEVILLSVFTLALTVIDLSKMVLYIQSYGLTRLRIYTSIFMIFLFIVFLIILLRQVRPFQAGRAVILAALICFFGLCYGNVDGQIAKYNMGQYLAGNLELMDRASMEALSDGAVPYFFKAYREASDEEDAQLLYAVITGDSAGSMAQVPEKEDIKTFNLQQYRAQKIRKEIKPPAGTGGRQLLF</sequence>
<evidence type="ECO:0000256" key="1">
    <source>
        <dbReference type="SAM" id="Phobius"/>
    </source>
</evidence>
<dbReference type="RefSeq" id="WP_253021289.1">
    <property type="nucleotide sequence ID" value="NZ_JAJAGH010000016.1"/>
</dbReference>
<evidence type="ECO:0000313" key="3">
    <source>
        <dbReference type="Proteomes" id="UP001065549"/>
    </source>
</evidence>
<feature type="transmembrane region" description="Helical" evidence="1">
    <location>
        <begin position="339"/>
        <end position="363"/>
    </location>
</feature>